<gene>
    <name evidence="3" type="ORF">MBFIL_14400</name>
</gene>
<dbReference type="AlphaFoldDB" id="A0A166A2K7"/>
<comment type="caution">
    <text evidence="3">The sequence shown here is derived from an EMBL/GenBank/DDBJ whole genome shotgun (WGS) entry which is preliminary data.</text>
</comment>
<comment type="similarity">
    <text evidence="1">Belongs to the UPF0332 family.</text>
</comment>
<keyword evidence="4" id="KW-1185">Reference proteome</keyword>
<dbReference type="RefSeq" id="WP_066973127.1">
    <property type="nucleotide sequence ID" value="NZ_LWMT01000248.1"/>
</dbReference>
<dbReference type="PATRIC" id="fig|55758.3.peg.1627"/>
<evidence type="ECO:0000313" key="4">
    <source>
        <dbReference type="Proteomes" id="UP000077066"/>
    </source>
</evidence>
<dbReference type="PANTHER" id="PTHR36565">
    <property type="entry name" value="UPF0332 PROTEIN TM_1000"/>
    <property type="match status" value="1"/>
</dbReference>
<dbReference type="OrthoDB" id="78331at2157"/>
<sequence length="68" mass="7952">MDEDVKLLFNKSLESLEVLEFDINGGYYDASINRSYYAVFYAARSLLLKRGIEPKKHSEQFINLGWNM</sequence>
<evidence type="ECO:0000313" key="3">
    <source>
        <dbReference type="EMBL" id="KZX11482.1"/>
    </source>
</evidence>
<dbReference type="InterPro" id="IPR007842">
    <property type="entry name" value="HEPN_dom"/>
</dbReference>
<proteinExistence type="inferred from homology"/>
<dbReference type="Pfam" id="PF05168">
    <property type="entry name" value="HEPN"/>
    <property type="match status" value="1"/>
</dbReference>
<reference evidence="3 4" key="1">
    <citation type="submission" date="2016-04" db="EMBL/GenBank/DDBJ databases">
        <title>Genome sequence of Methanobrevibacter filiformis DSM 11501.</title>
        <authorList>
            <person name="Poehlein A."/>
            <person name="Seedorf H."/>
            <person name="Daniel R."/>
        </authorList>
    </citation>
    <scope>NUCLEOTIDE SEQUENCE [LARGE SCALE GENOMIC DNA]</scope>
    <source>
        <strain evidence="3 4">DSM 11501</strain>
    </source>
</reference>
<organism evidence="3 4">
    <name type="scientific">Methanobrevibacter filiformis</name>
    <dbReference type="NCBI Taxonomy" id="55758"/>
    <lineage>
        <taxon>Archaea</taxon>
        <taxon>Methanobacteriati</taxon>
        <taxon>Methanobacteriota</taxon>
        <taxon>Methanomada group</taxon>
        <taxon>Methanobacteria</taxon>
        <taxon>Methanobacteriales</taxon>
        <taxon>Methanobacteriaceae</taxon>
        <taxon>Methanobrevibacter</taxon>
    </lineage>
</organism>
<dbReference type="Gene3D" id="1.20.120.330">
    <property type="entry name" value="Nucleotidyltransferases domain 2"/>
    <property type="match status" value="1"/>
</dbReference>
<evidence type="ECO:0000259" key="2">
    <source>
        <dbReference type="Pfam" id="PF05168"/>
    </source>
</evidence>
<name>A0A166A2K7_9EURY</name>
<protein>
    <submittedName>
        <fullName evidence="3">HEPN domain protein</fullName>
    </submittedName>
</protein>
<dbReference type="InterPro" id="IPR052226">
    <property type="entry name" value="UPF0332_toxin"/>
</dbReference>
<dbReference type="PANTHER" id="PTHR36565:SF1">
    <property type="entry name" value="UPF0332 PROTEIN TM_1000"/>
    <property type="match status" value="1"/>
</dbReference>
<evidence type="ECO:0000256" key="1">
    <source>
        <dbReference type="ARBA" id="ARBA00038248"/>
    </source>
</evidence>
<dbReference type="Proteomes" id="UP000077066">
    <property type="component" value="Unassembled WGS sequence"/>
</dbReference>
<accession>A0A166A2K7</accession>
<dbReference type="EMBL" id="LWMT01000248">
    <property type="protein sequence ID" value="KZX11482.1"/>
    <property type="molecule type" value="Genomic_DNA"/>
</dbReference>
<feature type="domain" description="HEPN" evidence="2">
    <location>
        <begin position="6"/>
        <end position="58"/>
    </location>
</feature>